<name>A0A3B0WE45_9ZZZZ</name>
<sequence length="95" mass="10475">MKITGKEVEHVARLARLELQPEEVERLTVQLDTILNYAAKLDELDTGGVAVTTHTQGAGNVFREDRVHEALNREQALANGPDQNGEAFVVPRIIS</sequence>
<organism evidence="1">
    <name type="scientific">hydrothermal vent metagenome</name>
    <dbReference type="NCBI Taxonomy" id="652676"/>
    <lineage>
        <taxon>unclassified sequences</taxon>
        <taxon>metagenomes</taxon>
        <taxon>ecological metagenomes</taxon>
    </lineage>
</organism>
<dbReference type="NCBIfam" id="TIGR00135">
    <property type="entry name" value="gatC"/>
    <property type="match status" value="1"/>
</dbReference>
<gene>
    <name evidence="1" type="ORF">MNBD_DELTA04-1552</name>
</gene>
<reference evidence="1" key="1">
    <citation type="submission" date="2018-06" db="EMBL/GenBank/DDBJ databases">
        <authorList>
            <person name="Zhirakovskaya E."/>
        </authorList>
    </citation>
    <scope>NUCLEOTIDE SEQUENCE</scope>
</reference>
<proteinExistence type="inferred from homology"/>
<evidence type="ECO:0000313" key="1">
    <source>
        <dbReference type="EMBL" id="VAW41884.1"/>
    </source>
</evidence>
<dbReference type="InterPro" id="IPR036113">
    <property type="entry name" value="Asp/Glu-ADT_sf_sub_c"/>
</dbReference>
<dbReference type="PANTHER" id="PTHR15004">
    <property type="entry name" value="GLUTAMYL-TRNA(GLN) AMIDOTRANSFERASE SUBUNIT C, MITOCHONDRIAL"/>
    <property type="match status" value="1"/>
</dbReference>
<dbReference type="Gene3D" id="1.10.20.60">
    <property type="entry name" value="Glu-tRNAGln amidotransferase C subunit, N-terminal domain"/>
    <property type="match status" value="1"/>
</dbReference>
<dbReference type="InterPro" id="IPR003837">
    <property type="entry name" value="GatC"/>
</dbReference>
<dbReference type="HAMAP" id="MF_00122">
    <property type="entry name" value="GatC"/>
    <property type="match status" value="1"/>
</dbReference>
<dbReference type="GO" id="GO:0070681">
    <property type="term" value="P:glutaminyl-tRNAGln biosynthesis via transamidation"/>
    <property type="evidence" value="ECO:0007669"/>
    <property type="project" value="TreeGrafter"/>
</dbReference>
<dbReference type="PANTHER" id="PTHR15004:SF0">
    <property type="entry name" value="GLUTAMYL-TRNA(GLN) AMIDOTRANSFERASE SUBUNIT C, MITOCHONDRIAL"/>
    <property type="match status" value="1"/>
</dbReference>
<accession>A0A3B0WE45</accession>
<dbReference type="SUPFAM" id="SSF141000">
    <property type="entry name" value="Glu-tRNAGln amidotransferase C subunit"/>
    <property type="match status" value="1"/>
</dbReference>
<protein>
    <submittedName>
        <fullName evidence="1">Uncharacterized protein</fullName>
    </submittedName>
</protein>
<dbReference type="GO" id="GO:0006450">
    <property type="term" value="P:regulation of translational fidelity"/>
    <property type="evidence" value="ECO:0007669"/>
    <property type="project" value="InterPro"/>
</dbReference>
<dbReference type="EMBL" id="UOEY01000139">
    <property type="protein sequence ID" value="VAW41884.1"/>
    <property type="molecule type" value="Genomic_DNA"/>
</dbReference>
<dbReference type="Pfam" id="PF02686">
    <property type="entry name" value="GatC"/>
    <property type="match status" value="1"/>
</dbReference>
<dbReference type="AlphaFoldDB" id="A0A3B0WE45"/>